<evidence type="ECO:0000313" key="4">
    <source>
        <dbReference type="EMBL" id="MBK1629742.1"/>
    </source>
</evidence>
<evidence type="ECO:0000313" key="5">
    <source>
        <dbReference type="Proteomes" id="UP000748752"/>
    </source>
</evidence>
<dbReference type="Pfam" id="PF11412">
    <property type="entry name" value="DsbD_N"/>
    <property type="match status" value="1"/>
</dbReference>
<keyword evidence="5" id="KW-1185">Reference proteome</keyword>
<dbReference type="Proteomes" id="UP000748752">
    <property type="component" value="Unassembled WGS sequence"/>
</dbReference>
<evidence type="ECO:0000256" key="2">
    <source>
        <dbReference type="SAM" id="SignalP"/>
    </source>
</evidence>
<keyword evidence="1" id="KW-0812">Transmembrane</keyword>
<feature type="transmembrane region" description="Helical" evidence="1">
    <location>
        <begin position="337"/>
        <end position="365"/>
    </location>
</feature>
<keyword evidence="1" id="KW-1133">Transmembrane helix</keyword>
<gene>
    <name evidence="4" type="ORF">CKO31_03100</name>
</gene>
<feature type="domain" description="Thiol:disulfide interchange protein DsbD N-terminal" evidence="3">
    <location>
        <begin position="74"/>
        <end position="183"/>
    </location>
</feature>
<dbReference type="EMBL" id="NRRV01000004">
    <property type="protein sequence ID" value="MBK1629742.1"/>
    <property type="molecule type" value="Genomic_DNA"/>
</dbReference>
<dbReference type="PANTHER" id="PTHR32234:SF3">
    <property type="entry name" value="SUPPRESSION OF COPPER SENSITIVITY PROTEIN"/>
    <property type="match status" value="1"/>
</dbReference>
<keyword evidence="2" id="KW-0732">Signal</keyword>
<feature type="transmembrane region" description="Helical" evidence="1">
    <location>
        <begin position="386"/>
        <end position="407"/>
    </location>
</feature>
<accession>A0ABS1CD47</accession>
<dbReference type="PANTHER" id="PTHR32234">
    <property type="entry name" value="THIOL:DISULFIDE INTERCHANGE PROTEIN DSBD"/>
    <property type="match status" value="1"/>
</dbReference>
<evidence type="ECO:0000256" key="1">
    <source>
        <dbReference type="SAM" id="Phobius"/>
    </source>
</evidence>
<dbReference type="InterPro" id="IPR028250">
    <property type="entry name" value="DsbDN"/>
</dbReference>
<keyword evidence="1" id="KW-0472">Membrane</keyword>
<proteinExistence type="predicted"/>
<evidence type="ECO:0000259" key="3">
    <source>
        <dbReference type="Pfam" id="PF11412"/>
    </source>
</evidence>
<feature type="chain" id="PRO_5045204638" description="Thiol:disulfide interchange protein DsbD N-terminal domain-containing protein" evidence="2">
    <location>
        <begin position="30"/>
        <end position="462"/>
    </location>
</feature>
<sequence length="462" mass="47010">MMCRSCLRPGAKPISALVLASVLGPLAMAAPAAPETRVEPAIDAGAFDGPAASAPVITDNVRARLLAERGGVEPGGTLDLALVLDIRPRWHTYWRNPGDSGEPPRIDWTLPDGVTAGPIRWPLPAPIPVGPLVNYGYSDRAVHLVEIRVPADWPAREPLPVRAEADWLVCEEACIPEQGGFSLTLSTDPVGAASPSAEVRRLFADARAELPQAGLVAASLARGSDALRLRVPAAALPASIDDAHFFPDAWGLVNHAAPQRWRREAGADGGDLLLALTPGDAAGSVHATGLLKVTSADAAVGLRLDATAAAAPGETGPGAASVSSAASSAASAGAQDLGLPLALTFALLGGLVLNLMPCVFPVLAIKALGLAAQGGARFSARALHGLAYAAGVIVFFLALGLLLLALRAGGAAVGWGFQLQSPLFVTLMAYLFVVLGMSLAGALTLGTGLMGIGQGMDQGMGG</sequence>
<feature type="non-terminal residue" evidence="4">
    <location>
        <position position="462"/>
    </location>
</feature>
<reference evidence="4 5" key="1">
    <citation type="journal article" date="2020" name="Microorganisms">
        <title>Osmotic Adaptation and Compatible Solute Biosynthesis of Phototrophic Bacteria as Revealed from Genome Analyses.</title>
        <authorList>
            <person name="Imhoff J.F."/>
            <person name="Rahn T."/>
            <person name="Kunzel S."/>
            <person name="Keller A."/>
            <person name="Neulinger S.C."/>
        </authorList>
    </citation>
    <scope>NUCLEOTIDE SEQUENCE [LARGE SCALE GENOMIC DNA]</scope>
    <source>
        <strain evidence="4 5">DSM 6210</strain>
    </source>
</reference>
<feature type="signal peptide" evidence="2">
    <location>
        <begin position="1"/>
        <end position="29"/>
    </location>
</feature>
<feature type="transmembrane region" description="Helical" evidence="1">
    <location>
        <begin position="427"/>
        <end position="452"/>
    </location>
</feature>
<comment type="caution">
    <text evidence="4">The sequence shown here is derived from an EMBL/GenBank/DDBJ whole genome shotgun (WGS) entry which is preliminary data.</text>
</comment>
<protein>
    <recommendedName>
        <fullName evidence="3">Thiol:disulfide interchange protein DsbD N-terminal domain-containing protein</fullName>
    </recommendedName>
</protein>
<name>A0ABS1CD47_9GAMM</name>
<organism evidence="4 5">
    <name type="scientific">Thiohalocapsa halophila</name>
    <dbReference type="NCBI Taxonomy" id="69359"/>
    <lineage>
        <taxon>Bacteria</taxon>
        <taxon>Pseudomonadati</taxon>
        <taxon>Pseudomonadota</taxon>
        <taxon>Gammaproteobacteria</taxon>
        <taxon>Chromatiales</taxon>
        <taxon>Chromatiaceae</taxon>
        <taxon>Thiohalocapsa</taxon>
    </lineage>
</organism>